<protein>
    <submittedName>
        <fullName evidence="1">Coproporphyrinogen III oxidase</fullName>
    </submittedName>
</protein>
<organism evidence="1 2">
    <name type="scientific">Caballeronia humi</name>
    <dbReference type="NCBI Taxonomy" id="326474"/>
    <lineage>
        <taxon>Bacteria</taxon>
        <taxon>Pseudomonadati</taxon>
        <taxon>Pseudomonadota</taxon>
        <taxon>Betaproteobacteria</taxon>
        <taxon>Burkholderiales</taxon>
        <taxon>Burkholderiaceae</taxon>
        <taxon>Caballeronia</taxon>
    </lineage>
</organism>
<dbReference type="Proteomes" id="UP000054977">
    <property type="component" value="Unassembled WGS sequence"/>
</dbReference>
<accession>A0A158IYV7</accession>
<proteinExistence type="predicted"/>
<dbReference type="SUPFAM" id="SSF102114">
    <property type="entry name" value="Radical SAM enzymes"/>
    <property type="match status" value="1"/>
</dbReference>
<dbReference type="EMBL" id="FCNW02000049">
    <property type="protein sequence ID" value="SAL61814.1"/>
    <property type="molecule type" value="Genomic_DNA"/>
</dbReference>
<keyword evidence="2" id="KW-1185">Reference proteome</keyword>
<evidence type="ECO:0000313" key="1">
    <source>
        <dbReference type="EMBL" id="SAL61814.1"/>
    </source>
</evidence>
<name>A0A158IYV7_9BURK</name>
<gene>
    <name evidence="1" type="ORF">AWB65_05653</name>
</gene>
<reference evidence="1" key="1">
    <citation type="submission" date="2016-01" db="EMBL/GenBank/DDBJ databases">
        <authorList>
            <person name="Peeters C."/>
        </authorList>
    </citation>
    <scope>NUCLEOTIDE SEQUENCE [LARGE SCALE GENOMIC DNA]</scope>
    <source>
        <strain evidence="1">LMG 22934</strain>
    </source>
</reference>
<dbReference type="InterPro" id="IPR058240">
    <property type="entry name" value="rSAM_sf"/>
</dbReference>
<evidence type="ECO:0000313" key="2">
    <source>
        <dbReference type="Proteomes" id="UP000054977"/>
    </source>
</evidence>
<comment type="caution">
    <text evidence="1">The sequence shown here is derived from an EMBL/GenBank/DDBJ whole genome shotgun (WGS) entry which is preliminary data.</text>
</comment>
<dbReference type="STRING" id="326474.AWB65_05653"/>
<dbReference type="Gene3D" id="1.10.10.920">
    <property type="match status" value="1"/>
</dbReference>
<sequence>MALYHATRGERATVVEMRWSAGVTARPKGTLERLRTAVDDHFERSPRSSFSAVVEPEIRAGASLPALRELGVTSLCVIFENDWSAATAYLAAARDMGFVAVEAKVCAESNGTSLGRQLDALIASKPTRIVLPSARMHSAASRLLDAGYVCIARNVLAIPADSHAIAHRQGRLTRQPYGYSSRPVGAVLALGQQAIGYIGPLYYQNHRLPRHYFSALGRGKLPVERGLHLTHEDLTRLAVIGSLSANLFVDIAAIEAIYKIDFRQYFDVEWKALSEFLRIGVLTLDSMCLALTPTGRLCCDDVCRVFDQRARFLAEHTPQPGLL</sequence>
<dbReference type="AlphaFoldDB" id="A0A158IYV7"/>
<dbReference type="RefSeq" id="WP_087660546.1">
    <property type="nucleotide sequence ID" value="NZ_FCNW02000049.1"/>
</dbReference>